<accession>A0A4R2RVH8</accession>
<dbReference type="InterPro" id="IPR037522">
    <property type="entry name" value="HD_GYP_dom"/>
</dbReference>
<dbReference type="InterPro" id="IPR006674">
    <property type="entry name" value="HD_domain"/>
</dbReference>
<evidence type="ECO:0000313" key="2">
    <source>
        <dbReference type="EMBL" id="TCP63951.1"/>
    </source>
</evidence>
<dbReference type="PANTHER" id="PTHR43155:SF1">
    <property type="entry name" value="3'3'-CGAMP-SPECIFIC PHOSPHODIESTERASE 1"/>
    <property type="match status" value="1"/>
</dbReference>
<name>A0A4R2RVH8_9FIRM</name>
<feature type="domain" description="HD-GYP" evidence="1">
    <location>
        <begin position="222"/>
        <end position="418"/>
    </location>
</feature>
<sequence length="425" mass="48968">MSGENENEMLESTEEKVITMMKMNLPHLLTTFSTALDLGIHDLRNHHKRVAYIAVCMGEAMKLPPQDLLDLYCSASMHDIGAVTFDEKKSLLTFQAPNDHAVRGYHLLKNVPHFERMAEIILYHHEYWDKDKEKNPQKLLSNIVQIADRIVVLLNDEYVLHQRGAILDKVDKDFGTMICSDLQGVVSEIGKKQSFWLDLMSPFIDELAQDKLDRKSFEVNFTFDELRSLFQVYTKIIDMKNKFTYRHSMLVTNSAVQLGMLAGFSTEQLRRLELAGLVHDLGKLSIPESILEKNGPLTNEEMQLMHQHVYHTYHIIRRLPEFANIARWAAFHHERLDGRGYPFHIAGADLDVGCRIMAVADIFSALIEDRPYRAGLTKDKIEAILVKMVKDNAIDGDIVHLLLENYERFERVKEVTTEALHRARL</sequence>
<dbReference type="PANTHER" id="PTHR43155">
    <property type="entry name" value="CYCLIC DI-GMP PHOSPHODIESTERASE PA4108-RELATED"/>
    <property type="match status" value="1"/>
</dbReference>
<reference evidence="2 3" key="1">
    <citation type="submission" date="2019-03" db="EMBL/GenBank/DDBJ databases">
        <title>Genomic Encyclopedia of Type Strains, Phase IV (KMG-IV): sequencing the most valuable type-strain genomes for metagenomic binning, comparative biology and taxonomic classification.</title>
        <authorList>
            <person name="Goeker M."/>
        </authorList>
    </citation>
    <scope>NUCLEOTIDE SEQUENCE [LARGE SCALE GENOMIC DNA]</scope>
    <source>
        <strain evidence="2 3">DSM 11170</strain>
    </source>
</reference>
<keyword evidence="3" id="KW-1185">Reference proteome</keyword>
<dbReference type="CDD" id="cd00077">
    <property type="entry name" value="HDc"/>
    <property type="match status" value="2"/>
</dbReference>
<dbReference type="SMART" id="SM00471">
    <property type="entry name" value="HDc"/>
    <property type="match status" value="2"/>
</dbReference>
<dbReference type="Pfam" id="PF13487">
    <property type="entry name" value="HD_5"/>
    <property type="match status" value="1"/>
</dbReference>
<dbReference type="PROSITE" id="PS51832">
    <property type="entry name" value="HD_GYP"/>
    <property type="match status" value="1"/>
</dbReference>
<dbReference type="AlphaFoldDB" id="A0A4R2RVH8"/>
<organism evidence="2 3">
    <name type="scientific">Heliophilum fasciatum</name>
    <dbReference type="NCBI Taxonomy" id="35700"/>
    <lineage>
        <taxon>Bacteria</taxon>
        <taxon>Bacillati</taxon>
        <taxon>Bacillota</taxon>
        <taxon>Clostridia</taxon>
        <taxon>Eubacteriales</taxon>
        <taxon>Heliobacteriaceae</taxon>
        <taxon>Heliophilum</taxon>
    </lineage>
</organism>
<dbReference type="InterPro" id="IPR003607">
    <property type="entry name" value="HD/PDEase_dom"/>
</dbReference>
<evidence type="ECO:0000313" key="3">
    <source>
        <dbReference type="Proteomes" id="UP000294813"/>
    </source>
</evidence>
<gene>
    <name evidence="2" type="ORF">EDD73_1131</name>
</gene>
<dbReference type="Gene3D" id="1.10.3210.10">
    <property type="entry name" value="Hypothetical protein af1432"/>
    <property type="match status" value="2"/>
</dbReference>
<evidence type="ECO:0000259" key="1">
    <source>
        <dbReference type="PROSITE" id="PS51832"/>
    </source>
</evidence>
<dbReference type="SUPFAM" id="SSF109604">
    <property type="entry name" value="HD-domain/PDEase-like"/>
    <property type="match status" value="2"/>
</dbReference>
<dbReference type="EMBL" id="SLXT01000013">
    <property type="protein sequence ID" value="TCP63951.1"/>
    <property type="molecule type" value="Genomic_DNA"/>
</dbReference>
<dbReference type="OrthoDB" id="9804747at2"/>
<dbReference type="Proteomes" id="UP000294813">
    <property type="component" value="Unassembled WGS sequence"/>
</dbReference>
<protein>
    <submittedName>
        <fullName evidence="2">HD domain-containing protein</fullName>
    </submittedName>
</protein>
<proteinExistence type="predicted"/>
<comment type="caution">
    <text evidence="2">The sequence shown here is derived from an EMBL/GenBank/DDBJ whole genome shotgun (WGS) entry which is preliminary data.</text>
</comment>
<dbReference type="Pfam" id="PF01966">
    <property type="entry name" value="HD"/>
    <property type="match status" value="1"/>
</dbReference>